<proteinExistence type="inferred from homology"/>
<feature type="compositionally biased region" description="Basic and acidic residues" evidence="10">
    <location>
        <begin position="45"/>
        <end position="54"/>
    </location>
</feature>
<comment type="subcellular location">
    <subcellularLocation>
        <location evidence="1 9">Nucleus</location>
    </subcellularLocation>
</comment>
<dbReference type="SUPFAM" id="SSF46689">
    <property type="entry name" value="Homeodomain-like"/>
    <property type="match status" value="1"/>
</dbReference>
<sequence length="313" mass="35033">MASSNRHWPSMFKSKPHPHQWQHDINSPLLPSASHRSSPFSSGCEVERSPEPKPRWNPKPEQIRILEAIFNSGMVNPPREEIRRIRAQLQEYGQVGDANVFYWFQNQSAFLFPVSTVGGFEGNTVSSQLGFLSGDMIEQQKPAPTCTGLLLSEIMNGSVSYGTHHQQHLSEKEVEEMRMKMLQQPQPQICYATTNQQIASYNNNNHIMLHIPPTTSTTTTITTSHSLATVPSTSDQLQVQAAGARIRVFINEMELEVSSGPFNVRDAFGEEVVLINSAGQPIVTDEYGVALHPLQHGASYYLVLSPLYFPLLY</sequence>
<dbReference type="PANTHER" id="PTHR47288">
    <property type="entry name" value="WUSCHEL-RELATED HOMEOBOX 9"/>
    <property type="match status" value="1"/>
</dbReference>
<evidence type="ECO:0000313" key="12">
    <source>
        <dbReference type="EMBL" id="CAE6028235.1"/>
    </source>
</evidence>
<dbReference type="InterPro" id="IPR044557">
    <property type="entry name" value="WOX8/9-like"/>
</dbReference>
<evidence type="ECO:0000256" key="6">
    <source>
        <dbReference type="ARBA" id="ARBA00023163"/>
    </source>
</evidence>
<dbReference type="Gene3D" id="1.10.10.60">
    <property type="entry name" value="Homeodomain-like"/>
    <property type="match status" value="1"/>
</dbReference>
<reference evidence="12" key="1">
    <citation type="submission" date="2021-01" db="EMBL/GenBank/DDBJ databases">
        <authorList>
            <person name="Bezrukov I."/>
        </authorList>
    </citation>
    <scope>NUCLEOTIDE SEQUENCE</scope>
</reference>
<evidence type="ECO:0000259" key="11">
    <source>
        <dbReference type="SMART" id="SM00389"/>
    </source>
</evidence>
<dbReference type="GO" id="GO:0005634">
    <property type="term" value="C:nucleus"/>
    <property type="evidence" value="ECO:0007669"/>
    <property type="project" value="UniProtKB-SubCell"/>
</dbReference>
<gene>
    <name evidence="12" type="ORF">AARE701A_LOCUS10450</name>
</gene>
<dbReference type="SMART" id="SM00389">
    <property type="entry name" value="HOX"/>
    <property type="match status" value="1"/>
</dbReference>
<dbReference type="AlphaFoldDB" id="A0A8S2A6U8"/>
<evidence type="ECO:0000256" key="4">
    <source>
        <dbReference type="ARBA" id="ARBA00023125"/>
    </source>
</evidence>
<evidence type="ECO:0000313" key="13">
    <source>
        <dbReference type="Proteomes" id="UP000682877"/>
    </source>
</evidence>
<dbReference type="CDD" id="cd00086">
    <property type="entry name" value="homeodomain"/>
    <property type="match status" value="1"/>
</dbReference>
<keyword evidence="7 9" id="KW-0539">Nucleus</keyword>
<accession>A0A8S2A6U8</accession>
<keyword evidence="3" id="KW-0805">Transcription regulation</keyword>
<evidence type="ECO:0000256" key="1">
    <source>
        <dbReference type="ARBA" id="ARBA00004123"/>
    </source>
</evidence>
<dbReference type="Pfam" id="PF00046">
    <property type="entry name" value="Homeodomain"/>
    <property type="match status" value="1"/>
</dbReference>
<evidence type="ECO:0000256" key="9">
    <source>
        <dbReference type="RuleBase" id="RU000682"/>
    </source>
</evidence>
<feature type="region of interest" description="Disordered" evidence="10">
    <location>
        <begin position="1"/>
        <end position="58"/>
    </location>
</feature>
<dbReference type="PANTHER" id="PTHR47288:SF1">
    <property type="entry name" value="WUSCHEL-RELATED HOMEOBOX 9"/>
    <property type="match status" value="1"/>
</dbReference>
<comment type="similarity">
    <text evidence="8">Belongs to the WUS homeobox family.</text>
</comment>
<keyword evidence="13" id="KW-1185">Reference proteome</keyword>
<organism evidence="12 13">
    <name type="scientific">Arabidopsis arenosa</name>
    <name type="common">Sand rock-cress</name>
    <name type="synonym">Cardaminopsis arenosa</name>
    <dbReference type="NCBI Taxonomy" id="38785"/>
    <lineage>
        <taxon>Eukaryota</taxon>
        <taxon>Viridiplantae</taxon>
        <taxon>Streptophyta</taxon>
        <taxon>Embryophyta</taxon>
        <taxon>Tracheophyta</taxon>
        <taxon>Spermatophyta</taxon>
        <taxon>Magnoliopsida</taxon>
        <taxon>eudicotyledons</taxon>
        <taxon>Gunneridae</taxon>
        <taxon>Pentapetalae</taxon>
        <taxon>rosids</taxon>
        <taxon>malvids</taxon>
        <taxon>Brassicales</taxon>
        <taxon>Brassicaceae</taxon>
        <taxon>Camelineae</taxon>
        <taxon>Arabidopsis</taxon>
    </lineage>
</organism>
<dbReference type="Proteomes" id="UP000682877">
    <property type="component" value="Chromosome 4"/>
</dbReference>
<evidence type="ECO:0000256" key="8">
    <source>
        <dbReference type="ARBA" id="ARBA00024040"/>
    </source>
</evidence>
<evidence type="ECO:0000256" key="2">
    <source>
        <dbReference type="ARBA" id="ARBA00022473"/>
    </source>
</evidence>
<protein>
    <recommendedName>
        <fullName evidence="11">Homeobox domain-containing protein</fullName>
    </recommendedName>
</protein>
<feature type="domain" description="Homeobox" evidence="11">
    <location>
        <begin position="51"/>
        <end position="118"/>
    </location>
</feature>
<dbReference type="GO" id="GO:0003677">
    <property type="term" value="F:DNA binding"/>
    <property type="evidence" value="ECO:0007669"/>
    <property type="project" value="UniProtKB-KW"/>
</dbReference>
<keyword evidence="4 9" id="KW-0238">DNA-binding</keyword>
<dbReference type="GO" id="GO:0050793">
    <property type="term" value="P:regulation of developmental process"/>
    <property type="evidence" value="ECO:0007669"/>
    <property type="project" value="InterPro"/>
</dbReference>
<evidence type="ECO:0000256" key="3">
    <source>
        <dbReference type="ARBA" id="ARBA00023015"/>
    </source>
</evidence>
<keyword evidence="2" id="KW-0217">Developmental protein</keyword>
<evidence type="ECO:0000256" key="10">
    <source>
        <dbReference type="SAM" id="MobiDB-lite"/>
    </source>
</evidence>
<evidence type="ECO:0000256" key="5">
    <source>
        <dbReference type="ARBA" id="ARBA00023155"/>
    </source>
</evidence>
<dbReference type="InterPro" id="IPR001356">
    <property type="entry name" value="HD"/>
</dbReference>
<keyword evidence="6" id="KW-0804">Transcription</keyword>
<name>A0A8S2A6U8_ARAAE</name>
<feature type="compositionally biased region" description="Low complexity" evidence="10">
    <location>
        <begin position="32"/>
        <end position="42"/>
    </location>
</feature>
<dbReference type="InterPro" id="IPR009057">
    <property type="entry name" value="Homeodomain-like_sf"/>
</dbReference>
<keyword evidence="5 9" id="KW-0371">Homeobox</keyword>
<dbReference type="GO" id="GO:0003700">
    <property type="term" value="F:DNA-binding transcription factor activity"/>
    <property type="evidence" value="ECO:0007669"/>
    <property type="project" value="InterPro"/>
</dbReference>
<dbReference type="EMBL" id="LR999454">
    <property type="protein sequence ID" value="CAE6028235.1"/>
    <property type="molecule type" value="Genomic_DNA"/>
</dbReference>
<evidence type="ECO:0000256" key="7">
    <source>
        <dbReference type="ARBA" id="ARBA00023242"/>
    </source>
</evidence>